<dbReference type="EC" id="5.4.99.12" evidence="4"/>
<evidence type="ECO:0000259" key="9">
    <source>
        <dbReference type="Pfam" id="PF01416"/>
    </source>
</evidence>
<dbReference type="RefSeq" id="WP_074955981.1">
    <property type="nucleotide sequence ID" value="NZ_BJXR01000028.1"/>
</dbReference>
<sequence length="265" mass="29210">MPRLKLTLEYEGTRYVGWQVQPNGRALQAVLEESLGRLLGEQVSVRSAGRTDSGVHATGQVICFDTERALPLKAYVQGLNSLLPEDVAVVSAVEAPEGFDPRRWSRGKRYRYRVNNRRTRSPLLRTTHWEVFAPLDVEAMRRASAHLLGRHDYSAFRASDCQAKHAVREVRRLSVEGEPGGAISFVVEGTAFLKHMVRNLVGTLVEVGKGRRSEAWVAEVLASRNRKNAGPTAPPQGLVLEEVFYADGPPPRSAGGEADADEDEG</sequence>
<comment type="caution">
    <text evidence="4">Lacks conserved residue(s) required for the propagation of feature annotation.</text>
</comment>
<dbReference type="HAMAP" id="MF_00171">
    <property type="entry name" value="TruA"/>
    <property type="match status" value="1"/>
</dbReference>
<evidence type="ECO:0000313" key="10">
    <source>
        <dbReference type="EMBL" id="GEN08425.1"/>
    </source>
</evidence>
<dbReference type="PANTHER" id="PTHR11142:SF0">
    <property type="entry name" value="TRNA PSEUDOURIDINE SYNTHASE-LIKE 1"/>
    <property type="match status" value="1"/>
</dbReference>
<dbReference type="InterPro" id="IPR020097">
    <property type="entry name" value="PsdUridine_synth_TruA_a/b_dom"/>
</dbReference>
<comment type="caution">
    <text evidence="10">The sequence shown here is derived from an EMBL/GenBank/DDBJ whole genome shotgun (WGS) entry which is preliminary data.</text>
</comment>
<dbReference type="GO" id="GO:0003723">
    <property type="term" value="F:RNA binding"/>
    <property type="evidence" value="ECO:0007669"/>
    <property type="project" value="InterPro"/>
</dbReference>
<dbReference type="EMBL" id="FOIB01000006">
    <property type="protein sequence ID" value="SEU20520.1"/>
    <property type="molecule type" value="Genomic_DNA"/>
</dbReference>
<evidence type="ECO:0000256" key="7">
    <source>
        <dbReference type="RuleBase" id="RU003792"/>
    </source>
</evidence>
<evidence type="ECO:0000256" key="1">
    <source>
        <dbReference type="ARBA" id="ARBA00009375"/>
    </source>
</evidence>
<keyword evidence="3 4" id="KW-0413">Isomerase</keyword>
<reference evidence="11 12" key="1">
    <citation type="submission" date="2016-10" db="EMBL/GenBank/DDBJ databases">
        <authorList>
            <person name="Varghese N."/>
            <person name="Submissions S."/>
        </authorList>
    </citation>
    <scope>NUCLEOTIDE SEQUENCE [LARGE SCALE GENOMIC DNA]</scope>
    <source>
        <strain evidence="11 12">DSM 16525</strain>
    </source>
</reference>
<feature type="domain" description="Pseudouridine synthase I TruA alpha/beta" evidence="9">
    <location>
        <begin position="143"/>
        <end position="245"/>
    </location>
</feature>
<evidence type="ECO:0000256" key="6">
    <source>
        <dbReference type="PIRSR" id="PIRSR001430-2"/>
    </source>
</evidence>
<evidence type="ECO:0000256" key="5">
    <source>
        <dbReference type="PIRSR" id="PIRSR001430-1"/>
    </source>
</evidence>
<name>A0A511T2P7_MYXFU</name>
<dbReference type="Proteomes" id="UP000321514">
    <property type="component" value="Unassembled WGS sequence"/>
</dbReference>
<keyword evidence="12" id="KW-1185">Reference proteome</keyword>
<evidence type="ECO:0000313" key="13">
    <source>
        <dbReference type="Proteomes" id="UP000321514"/>
    </source>
</evidence>
<proteinExistence type="inferred from homology"/>
<feature type="region of interest" description="Disordered" evidence="8">
    <location>
        <begin position="244"/>
        <end position="265"/>
    </location>
</feature>
<dbReference type="OrthoDB" id="9811823at2"/>
<dbReference type="FunFam" id="3.30.70.580:FF:000001">
    <property type="entry name" value="tRNA pseudouridine synthase A"/>
    <property type="match status" value="1"/>
</dbReference>
<reference evidence="10 13" key="2">
    <citation type="submission" date="2019-07" db="EMBL/GenBank/DDBJ databases">
        <title>Whole genome shotgun sequence of Myxococcus fulvus NBRC 100333.</title>
        <authorList>
            <person name="Hosoyama A."/>
            <person name="Uohara A."/>
            <person name="Ohji S."/>
            <person name="Ichikawa N."/>
        </authorList>
    </citation>
    <scope>NUCLEOTIDE SEQUENCE [LARGE SCALE GENOMIC DNA]</scope>
    <source>
        <strain evidence="10 13">NBRC 100333</strain>
    </source>
</reference>
<dbReference type="Pfam" id="PF01416">
    <property type="entry name" value="PseudoU_synth_1"/>
    <property type="match status" value="2"/>
</dbReference>
<dbReference type="InterPro" id="IPR020095">
    <property type="entry name" value="PsdUridine_synth_TruA_C"/>
</dbReference>
<dbReference type="Gene3D" id="3.30.70.660">
    <property type="entry name" value="Pseudouridine synthase I, catalytic domain, C-terminal subdomain"/>
    <property type="match status" value="1"/>
</dbReference>
<evidence type="ECO:0000256" key="3">
    <source>
        <dbReference type="ARBA" id="ARBA00023235"/>
    </source>
</evidence>
<dbReference type="InterPro" id="IPR020094">
    <property type="entry name" value="TruA/RsuA/RluB/E/F_N"/>
</dbReference>
<dbReference type="Gene3D" id="3.30.70.580">
    <property type="entry name" value="Pseudouridine synthase I, catalytic domain, N-terminal subdomain"/>
    <property type="match status" value="1"/>
</dbReference>
<feature type="active site" description="Nucleophile" evidence="4 5">
    <location>
        <position position="52"/>
    </location>
</feature>
<dbReference type="PANTHER" id="PTHR11142">
    <property type="entry name" value="PSEUDOURIDYLATE SYNTHASE"/>
    <property type="match status" value="1"/>
</dbReference>
<protein>
    <recommendedName>
        <fullName evidence="4">tRNA pseudouridine synthase A</fullName>
        <ecNumber evidence="4">5.4.99.12</ecNumber>
    </recommendedName>
    <alternativeName>
        <fullName evidence="4">tRNA pseudouridine(38-40) synthase</fullName>
    </alternativeName>
    <alternativeName>
        <fullName evidence="4">tRNA pseudouridylate synthase I</fullName>
    </alternativeName>
    <alternativeName>
        <fullName evidence="4">tRNA-uridine isomerase I</fullName>
    </alternativeName>
</protein>
<feature type="domain" description="Pseudouridine synthase I TruA alpha/beta" evidence="9">
    <location>
        <begin position="9"/>
        <end position="97"/>
    </location>
</feature>
<dbReference type="SUPFAM" id="SSF55120">
    <property type="entry name" value="Pseudouridine synthase"/>
    <property type="match status" value="1"/>
</dbReference>
<feature type="binding site" evidence="4 6">
    <location>
        <position position="110"/>
    </location>
    <ligand>
        <name>substrate</name>
    </ligand>
</feature>
<organism evidence="10 13">
    <name type="scientific">Myxococcus fulvus</name>
    <dbReference type="NCBI Taxonomy" id="33"/>
    <lineage>
        <taxon>Bacteria</taxon>
        <taxon>Pseudomonadati</taxon>
        <taxon>Myxococcota</taxon>
        <taxon>Myxococcia</taxon>
        <taxon>Myxococcales</taxon>
        <taxon>Cystobacterineae</taxon>
        <taxon>Myxococcaceae</taxon>
        <taxon>Myxococcus</taxon>
    </lineage>
</organism>
<dbReference type="GO" id="GO:0031119">
    <property type="term" value="P:tRNA pseudouridine synthesis"/>
    <property type="evidence" value="ECO:0007669"/>
    <property type="project" value="UniProtKB-UniRule"/>
</dbReference>
<accession>A0A511T2P7</accession>
<evidence type="ECO:0000256" key="4">
    <source>
        <dbReference type="HAMAP-Rule" id="MF_00171"/>
    </source>
</evidence>
<dbReference type="EMBL" id="BJXR01000028">
    <property type="protein sequence ID" value="GEN08425.1"/>
    <property type="molecule type" value="Genomic_DNA"/>
</dbReference>
<evidence type="ECO:0000256" key="2">
    <source>
        <dbReference type="ARBA" id="ARBA00022694"/>
    </source>
</evidence>
<gene>
    <name evidence="10" type="primary">truA_1</name>
    <name evidence="4" type="synonym">truA</name>
    <name evidence="10" type="ORF">MFU01_34620</name>
    <name evidence="11" type="ORF">SAMN05443572_106147</name>
</gene>
<dbReference type="NCBIfam" id="TIGR00071">
    <property type="entry name" value="hisT_truA"/>
    <property type="match status" value="1"/>
</dbReference>
<dbReference type="PIRSF" id="PIRSF001430">
    <property type="entry name" value="tRNA_psdUrid_synth"/>
    <property type="match status" value="1"/>
</dbReference>
<comment type="catalytic activity">
    <reaction evidence="4 7">
        <text>uridine(38/39/40) in tRNA = pseudouridine(38/39/40) in tRNA</text>
        <dbReference type="Rhea" id="RHEA:22376"/>
        <dbReference type="Rhea" id="RHEA-COMP:10085"/>
        <dbReference type="Rhea" id="RHEA-COMP:10087"/>
        <dbReference type="ChEBI" id="CHEBI:65314"/>
        <dbReference type="ChEBI" id="CHEBI:65315"/>
        <dbReference type="EC" id="5.4.99.12"/>
    </reaction>
</comment>
<comment type="function">
    <text evidence="4">Formation of pseudouridine at positions 38, 39 and 40 in the anticodon stem and loop of transfer RNAs.</text>
</comment>
<dbReference type="GO" id="GO:0160147">
    <property type="term" value="F:tRNA pseudouridine(38-40) synthase activity"/>
    <property type="evidence" value="ECO:0007669"/>
    <property type="project" value="UniProtKB-EC"/>
</dbReference>
<dbReference type="InterPro" id="IPR020103">
    <property type="entry name" value="PsdUridine_synth_cat_dom_sf"/>
</dbReference>
<evidence type="ECO:0000313" key="11">
    <source>
        <dbReference type="EMBL" id="SEU20520.1"/>
    </source>
</evidence>
<comment type="similarity">
    <text evidence="1 4 7">Belongs to the tRNA pseudouridine synthase TruA family.</text>
</comment>
<comment type="subunit">
    <text evidence="4">Homodimer.</text>
</comment>
<keyword evidence="2 4" id="KW-0819">tRNA processing</keyword>
<evidence type="ECO:0000256" key="8">
    <source>
        <dbReference type="SAM" id="MobiDB-lite"/>
    </source>
</evidence>
<dbReference type="STRING" id="1334629.MFUL124B02_30570"/>
<dbReference type="Proteomes" id="UP000183760">
    <property type="component" value="Unassembled WGS sequence"/>
</dbReference>
<dbReference type="InterPro" id="IPR001406">
    <property type="entry name" value="PsdUridine_synth_TruA"/>
</dbReference>
<evidence type="ECO:0000313" key="12">
    <source>
        <dbReference type="Proteomes" id="UP000183760"/>
    </source>
</evidence>
<dbReference type="AlphaFoldDB" id="A0A511T2P7"/>
<dbReference type="CDD" id="cd02570">
    <property type="entry name" value="PseudoU_synth_EcTruA"/>
    <property type="match status" value="1"/>
</dbReference>